<name>A0AAV8QVY8_ENSVE</name>
<proteinExistence type="predicted"/>
<evidence type="ECO:0000313" key="2">
    <source>
        <dbReference type="Proteomes" id="UP001222027"/>
    </source>
</evidence>
<protein>
    <submittedName>
        <fullName evidence="1">Uncharacterized protein</fullName>
    </submittedName>
</protein>
<sequence length="155" mass="17250">MGCSKLLGAKAKAKAPDQVCRDYNGMNPELTYGTKTNTWGVSPRASHPWLLPPIGMKQLNAFTSYGDETNTYLPEWVLSDSRSLSPTPFREKGKPEQVCAVPLILNCGSRKRSAALIGLWLTFTFPNVTNERVSQSIVCPPTNLDFRYLTVHNLF</sequence>
<reference evidence="1 2" key="1">
    <citation type="submission" date="2022-12" db="EMBL/GenBank/DDBJ databases">
        <title>Chromosome-scale assembly of the Ensete ventricosum genome.</title>
        <authorList>
            <person name="Dussert Y."/>
            <person name="Stocks J."/>
            <person name="Wendawek A."/>
            <person name="Woldeyes F."/>
            <person name="Nichols R.A."/>
            <person name="Borrell J.S."/>
        </authorList>
    </citation>
    <scope>NUCLEOTIDE SEQUENCE [LARGE SCALE GENOMIC DNA]</scope>
    <source>
        <strain evidence="2">cv. Maze</strain>
        <tissue evidence="1">Seeds</tissue>
    </source>
</reference>
<dbReference type="AlphaFoldDB" id="A0AAV8QVY8"/>
<evidence type="ECO:0000313" key="1">
    <source>
        <dbReference type="EMBL" id="KAJ8484778.1"/>
    </source>
</evidence>
<accession>A0AAV8QVY8</accession>
<gene>
    <name evidence="1" type="ORF">OPV22_017263</name>
</gene>
<comment type="caution">
    <text evidence="1">The sequence shown here is derived from an EMBL/GenBank/DDBJ whole genome shotgun (WGS) entry which is preliminary data.</text>
</comment>
<dbReference type="Proteomes" id="UP001222027">
    <property type="component" value="Unassembled WGS sequence"/>
</dbReference>
<dbReference type="EMBL" id="JAQQAF010000005">
    <property type="protein sequence ID" value="KAJ8484778.1"/>
    <property type="molecule type" value="Genomic_DNA"/>
</dbReference>
<keyword evidence="2" id="KW-1185">Reference proteome</keyword>
<organism evidence="1 2">
    <name type="scientific">Ensete ventricosum</name>
    <name type="common">Abyssinian banana</name>
    <name type="synonym">Musa ensete</name>
    <dbReference type="NCBI Taxonomy" id="4639"/>
    <lineage>
        <taxon>Eukaryota</taxon>
        <taxon>Viridiplantae</taxon>
        <taxon>Streptophyta</taxon>
        <taxon>Embryophyta</taxon>
        <taxon>Tracheophyta</taxon>
        <taxon>Spermatophyta</taxon>
        <taxon>Magnoliopsida</taxon>
        <taxon>Liliopsida</taxon>
        <taxon>Zingiberales</taxon>
        <taxon>Musaceae</taxon>
        <taxon>Ensete</taxon>
    </lineage>
</organism>